<evidence type="ECO:0000256" key="8">
    <source>
        <dbReference type="ARBA" id="ARBA00022927"/>
    </source>
</evidence>
<dbReference type="GO" id="GO:0044781">
    <property type="term" value="P:bacterial-type flagellum organization"/>
    <property type="evidence" value="ECO:0007669"/>
    <property type="project" value="UniProtKB-KW"/>
</dbReference>
<dbReference type="KEGG" id="rfr:Rfer_0552"/>
<proteinExistence type="inferred from homology"/>
<dbReference type="GO" id="GO:0009288">
    <property type="term" value="C:bacterial-type flagellum"/>
    <property type="evidence" value="ECO:0007669"/>
    <property type="project" value="InterPro"/>
</dbReference>
<dbReference type="GO" id="GO:0003774">
    <property type="term" value="F:cytoskeletal motor activity"/>
    <property type="evidence" value="ECO:0007669"/>
    <property type="project" value="InterPro"/>
</dbReference>
<evidence type="ECO:0000256" key="4">
    <source>
        <dbReference type="ARBA" id="ARBA00016507"/>
    </source>
</evidence>
<keyword evidence="6" id="KW-0963">Cytoplasm</keyword>
<evidence type="ECO:0000256" key="6">
    <source>
        <dbReference type="ARBA" id="ARBA00022490"/>
    </source>
</evidence>
<name>Q221K0_ALBFT</name>
<keyword evidence="12" id="KW-1185">Reference proteome</keyword>
<evidence type="ECO:0000256" key="5">
    <source>
        <dbReference type="ARBA" id="ARBA00022448"/>
    </source>
</evidence>
<dbReference type="EMBL" id="CP000267">
    <property type="protein sequence ID" value="ABD68303.1"/>
    <property type="molecule type" value="Genomic_DNA"/>
</dbReference>
<evidence type="ECO:0000313" key="11">
    <source>
        <dbReference type="EMBL" id="ABD68303.1"/>
    </source>
</evidence>
<dbReference type="InterPro" id="IPR018035">
    <property type="entry name" value="Flagellar_FliH/T3SS_HrpE"/>
</dbReference>
<dbReference type="InterPro" id="IPR000563">
    <property type="entry name" value="Flag_FliH"/>
</dbReference>
<keyword evidence="9" id="KW-1006">Bacterial flagellum protein export</keyword>
<dbReference type="STRING" id="338969.Rfer_0552"/>
<dbReference type="OrthoDB" id="5296952at2"/>
<dbReference type="GO" id="GO:0071973">
    <property type="term" value="P:bacterial-type flagellum-dependent cell motility"/>
    <property type="evidence" value="ECO:0007669"/>
    <property type="project" value="InterPro"/>
</dbReference>
<evidence type="ECO:0000256" key="3">
    <source>
        <dbReference type="ARBA" id="ARBA00006602"/>
    </source>
</evidence>
<comment type="similarity">
    <text evidence="3">Belongs to the FliH family.</text>
</comment>
<evidence type="ECO:0000256" key="9">
    <source>
        <dbReference type="ARBA" id="ARBA00023225"/>
    </source>
</evidence>
<evidence type="ECO:0000313" key="12">
    <source>
        <dbReference type="Proteomes" id="UP000008332"/>
    </source>
</evidence>
<dbReference type="GO" id="GO:0015031">
    <property type="term" value="P:protein transport"/>
    <property type="evidence" value="ECO:0007669"/>
    <property type="project" value="UniProtKB-KW"/>
</dbReference>
<reference evidence="12" key="1">
    <citation type="submission" date="2006-02" db="EMBL/GenBank/DDBJ databases">
        <title>Complete sequence of chromosome of Rhodoferax ferrireducens DSM 15236.</title>
        <authorList>
            <person name="Copeland A."/>
            <person name="Lucas S."/>
            <person name="Lapidus A."/>
            <person name="Barry K."/>
            <person name="Detter J.C."/>
            <person name="Glavina del Rio T."/>
            <person name="Hammon N."/>
            <person name="Israni S."/>
            <person name="Pitluck S."/>
            <person name="Brettin T."/>
            <person name="Bruce D."/>
            <person name="Han C."/>
            <person name="Tapia R."/>
            <person name="Gilna P."/>
            <person name="Kiss H."/>
            <person name="Schmutz J."/>
            <person name="Larimer F."/>
            <person name="Land M."/>
            <person name="Kyrpides N."/>
            <person name="Ivanova N."/>
            <person name="Richardson P."/>
        </authorList>
    </citation>
    <scope>NUCLEOTIDE SEQUENCE [LARGE SCALE GENOMIC DNA]</scope>
    <source>
        <strain evidence="12">ATCC BAA-621 / DSM 15236 / T118</strain>
    </source>
</reference>
<dbReference type="GO" id="GO:0005829">
    <property type="term" value="C:cytosol"/>
    <property type="evidence" value="ECO:0007669"/>
    <property type="project" value="TreeGrafter"/>
</dbReference>
<dbReference type="eggNOG" id="COG1317">
    <property type="taxonomic scope" value="Bacteria"/>
</dbReference>
<keyword evidence="11" id="KW-0282">Flagellum</keyword>
<keyword evidence="11" id="KW-0969">Cilium</keyword>
<dbReference type="RefSeq" id="WP_011462876.1">
    <property type="nucleotide sequence ID" value="NC_007908.1"/>
</dbReference>
<evidence type="ECO:0000256" key="7">
    <source>
        <dbReference type="ARBA" id="ARBA00022795"/>
    </source>
</evidence>
<sequence length="227" mass="24746">MRNYSRFIPGEEIDAVEQWNFAAVDTASLLLAAQVKVRDEAAEESKQEACRQAGYAEGFAQGRAQATMEAQRQMADFIAHQGSDAARQFAQLFATVQAQLAEAEQVMAQGTLELACELARQVLRRELSVDPKAVQPVIREALGLLAADTKSAVVRLHPLDLNVLEEVVRTEFSSLSLTLLADPTLTRGGCLIESAGTVVDGTLEKRWMRAVASLGLDSSWEEPADEQ</sequence>
<dbReference type="Proteomes" id="UP000008332">
    <property type="component" value="Chromosome"/>
</dbReference>
<accession>Q221K0</accession>
<keyword evidence="5" id="KW-0813">Transport</keyword>
<comment type="function">
    <text evidence="1">Needed for flagellar regrowth and assembly.</text>
</comment>
<dbReference type="PANTHER" id="PTHR34982">
    <property type="entry name" value="YOP PROTEINS TRANSLOCATION PROTEIN L"/>
    <property type="match status" value="1"/>
</dbReference>
<evidence type="ECO:0000259" key="10">
    <source>
        <dbReference type="Pfam" id="PF02108"/>
    </source>
</evidence>
<dbReference type="AlphaFoldDB" id="Q221K0"/>
<evidence type="ECO:0000256" key="2">
    <source>
        <dbReference type="ARBA" id="ARBA00004496"/>
    </source>
</evidence>
<dbReference type="Pfam" id="PF02108">
    <property type="entry name" value="FliH"/>
    <property type="match status" value="1"/>
</dbReference>
<protein>
    <recommendedName>
        <fullName evidence="4">Flagellar assembly protein FliH</fullName>
    </recommendedName>
</protein>
<keyword evidence="7" id="KW-1005">Bacterial flagellum biogenesis</keyword>
<dbReference type="PANTHER" id="PTHR34982:SF1">
    <property type="entry name" value="FLAGELLAR ASSEMBLY PROTEIN FLIH"/>
    <property type="match status" value="1"/>
</dbReference>
<feature type="domain" description="Flagellar assembly protein FliH/Type III secretion system HrpE" evidence="10">
    <location>
        <begin position="85"/>
        <end position="209"/>
    </location>
</feature>
<organism evidence="11 12">
    <name type="scientific">Albidiferax ferrireducens (strain ATCC BAA-621 / DSM 15236 / T118)</name>
    <name type="common">Rhodoferax ferrireducens</name>
    <dbReference type="NCBI Taxonomy" id="338969"/>
    <lineage>
        <taxon>Bacteria</taxon>
        <taxon>Pseudomonadati</taxon>
        <taxon>Pseudomonadota</taxon>
        <taxon>Betaproteobacteria</taxon>
        <taxon>Burkholderiales</taxon>
        <taxon>Comamonadaceae</taxon>
        <taxon>Rhodoferax</taxon>
    </lineage>
</organism>
<keyword evidence="8" id="KW-0653">Protein transport</keyword>
<evidence type="ECO:0000256" key="1">
    <source>
        <dbReference type="ARBA" id="ARBA00003041"/>
    </source>
</evidence>
<gene>
    <name evidence="11" type="ordered locus">Rfer_0552</name>
</gene>
<dbReference type="InterPro" id="IPR051472">
    <property type="entry name" value="T3SS_Stator/FliH"/>
</dbReference>
<dbReference type="HOGENOM" id="CLU_062625_4_1_4"/>
<comment type="subcellular location">
    <subcellularLocation>
        <location evidence="2">Cytoplasm</location>
    </subcellularLocation>
</comment>
<keyword evidence="11" id="KW-0966">Cell projection</keyword>
<dbReference type="PRINTS" id="PR01003">
    <property type="entry name" value="FLGFLIH"/>
</dbReference>